<feature type="compositionally biased region" description="Polar residues" evidence="1">
    <location>
        <begin position="1"/>
        <end position="14"/>
    </location>
</feature>
<evidence type="ECO:0000313" key="2">
    <source>
        <dbReference type="Ensembl" id="ENSCINP00000033513.1"/>
    </source>
</evidence>
<evidence type="ECO:0000256" key="1">
    <source>
        <dbReference type="SAM" id="MobiDB-lite"/>
    </source>
</evidence>
<dbReference type="EMBL" id="EAAA01002267">
    <property type="status" value="NOT_ANNOTATED_CDS"/>
    <property type="molecule type" value="Genomic_DNA"/>
</dbReference>
<sequence length="34" mass="3570">MLRSSSTSWRTLASNDGKLSAPGGALESNSRTCK</sequence>
<reference evidence="2" key="4">
    <citation type="submission" date="2025-09" db="UniProtKB">
        <authorList>
            <consortium name="Ensembl"/>
        </authorList>
    </citation>
    <scope>IDENTIFICATION</scope>
</reference>
<protein>
    <submittedName>
        <fullName evidence="2">Uncharacterized protein</fullName>
    </submittedName>
</protein>
<keyword evidence="3" id="KW-1185">Reference proteome</keyword>
<dbReference type="Ensembl" id="ENSCINT00000030635.1">
    <property type="protein sequence ID" value="ENSCINP00000033513.1"/>
    <property type="gene ID" value="ENSCING00000018474.1"/>
</dbReference>
<organism evidence="2 3">
    <name type="scientific">Ciona intestinalis</name>
    <name type="common">Transparent sea squirt</name>
    <name type="synonym">Ascidia intestinalis</name>
    <dbReference type="NCBI Taxonomy" id="7719"/>
    <lineage>
        <taxon>Eukaryota</taxon>
        <taxon>Metazoa</taxon>
        <taxon>Chordata</taxon>
        <taxon>Tunicata</taxon>
        <taxon>Ascidiacea</taxon>
        <taxon>Phlebobranchia</taxon>
        <taxon>Cionidae</taxon>
        <taxon>Ciona</taxon>
    </lineage>
</organism>
<feature type="region of interest" description="Disordered" evidence="1">
    <location>
        <begin position="1"/>
        <end position="34"/>
    </location>
</feature>
<dbReference type="AlphaFoldDB" id="H2XV29"/>
<proteinExistence type="predicted"/>
<dbReference type="HOGENOM" id="CLU_3376915_0_0_1"/>
<name>H2XV29_CIOIN</name>
<evidence type="ECO:0000313" key="3">
    <source>
        <dbReference type="Proteomes" id="UP000008144"/>
    </source>
</evidence>
<reference evidence="2" key="3">
    <citation type="submission" date="2025-08" db="UniProtKB">
        <authorList>
            <consortium name="Ensembl"/>
        </authorList>
    </citation>
    <scope>IDENTIFICATION</scope>
</reference>
<accession>H2XV29</accession>
<reference evidence="3" key="1">
    <citation type="journal article" date="2002" name="Science">
        <title>The draft genome of Ciona intestinalis: insights into chordate and vertebrate origins.</title>
        <authorList>
            <person name="Dehal P."/>
            <person name="Satou Y."/>
            <person name="Campbell R.K."/>
            <person name="Chapman J."/>
            <person name="Degnan B."/>
            <person name="De Tomaso A."/>
            <person name="Davidson B."/>
            <person name="Di Gregorio A."/>
            <person name="Gelpke M."/>
            <person name="Goodstein D.M."/>
            <person name="Harafuji N."/>
            <person name="Hastings K.E."/>
            <person name="Ho I."/>
            <person name="Hotta K."/>
            <person name="Huang W."/>
            <person name="Kawashima T."/>
            <person name="Lemaire P."/>
            <person name="Martinez D."/>
            <person name="Meinertzhagen I.A."/>
            <person name="Necula S."/>
            <person name="Nonaka M."/>
            <person name="Putnam N."/>
            <person name="Rash S."/>
            <person name="Saiga H."/>
            <person name="Satake M."/>
            <person name="Terry A."/>
            <person name="Yamada L."/>
            <person name="Wang H.G."/>
            <person name="Awazu S."/>
            <person name="Azumi K."/>
            <person name="Boore J."/>
            <person name="Branno M."/>
            <person name="Chin-Bow S."/>
            <person name="DeSantis R."/>
            <person name="Doyle S."/>
            <person name="Francino P."/>
            <person name="Keys D.N."/>
            <person name="Haga S."/>
            <person name="Hayashi H."/>
            <person name="Hino K."/>
            <person name="Imai K.S."/>
            <person name="Inaba K."/>
            <person name="Kano S."/>
            <person name="Kobayashi K."/>
            <person name="Kobayashi M."/>
            <person name="Lee B.I."/>
            <person name="Makabe K.W."/>
            <person name="Manohar C."/>
            <person name="Matassi G."/>
            <person name="Medina M."/>
            <person name="Mochizuki Y."/>
            <person name="Mount S."/>
            <person name="Morishita T."/>
            <person name="Miura S."/>
            <person name="Nakayama A."/>
            <person name="Nishizaka S."/>
            <person name="Nomoto H."/>
            <person name="Ohta F."/>
            <person name="Oishi K."/>
            <person name="Rigoutsos I."/>
            <person name="Sano M."/>
            <person name="Sasaki A."/>
            <person name="Sasakura Y."/>
            <person name="Shoguchi E."/>
            <person name="Shin-i T."/>
            <person name="Spagnuolo A."/>
            <person name="Stainier D."/>
            <person name="Suzuki M.M."/>
            <person name="Tassy O."/>
            <person name="Takatori N."/>
            <person name="Tokuoka M."/>
            <person name="Yagi K."/>
            <person name="Yoshizaki F."/>
            <person name="Wada S."/>
            <person name="Zhang C."/>
            <person name="Hyatt P.D."/>
            <person name="Larimer F."/>
            <person name="Detter C."/>
            <person name="Doggett N."/>
            <person name="Glavina T."/>
            <person name="Hawkins T."/>
            <person name="Richardson P."/>
            <person name="Lucas S."/>
            <person name="Kohara Y."/>
            <person name="Levine M."/>
            <person name="Satoh N."/>
            <person name="Rokhsar D.S."/>
        </authorList>
    </citation>
    <scope>NUCLEOTIDE SEQUENCE [LARGE SCALE GENOMIC DNA]</scope>
</reference>
<reference evidence="2" key="2">
    <citation type="journal article" date="2008" name="Genome Biol.">
        <title>Improved genome assembly and evidence-based global gene model set for the chordate Ciona intestinalis: new insight into intron and operon populations.</title>
        <authorList>
            <person name="Satou Y."/>
            <person name="Mineta K."/>
            <person name="Ogasawara M."/>
            <person name="Sasakura Y."/>
            <person name="Shoguchi E."/>
            <person name="Ueno K."/>
            <person name="Yamada L."/>
            <person name="Matsumoto J."/>
            <person name="Wasserscheid J."/>
            <person name="Dewar K."/>
            <person name="Wiley G.B."/>
            <person name="Macmil S.L."/>
            <person name="Roe B.A."/>
            <person name="Zeller R.W."/>
            <person name="Hastings K.E."/>
            <person name="Lemaire P."/>
            <person name="Lindquist E."/>
            <person name="Endo T."/>
            <person name="Hotta K."/>
            <person name="Inaba K."/>
        </authorList>
    </citation>
    <scope>NUCLEOTIDE SEQUENCE [LARGE SCALE GENOMIC DNA]</scope>
    <source>
        <strain evidence="2">wild type</strain>
    </source>
</reference>
<dbReference type="InParanoid" id="H2XV29"/>
<dbReference type="Proteomes" id="UP000008144">
    <property type="component" value="Chromosome 6"/>
</dbReference>